<comment type="caution">
    <text evidence="1">The sequence shown here is derived from an EMBL/GenBank/DDBJ whole genome shotgun (WGS) entry which is preliminary data.</text>
</comment>
<sequence>MILLKISRTTSITVVAVMILFGCTDHKTNIPFEFPKYKPRLIVLSSIGTLSGGEAAVSWSKPLKGQKGDVPVLPQLSVFLLEDGERIIKFNNIQDSSGYFNIPPKDFSPRLGAVYAIEVLMEEKGERIFSQNCYLPEKPALGEVAINLDPNMPSWYTLSWSQGAAKEGVGATALYPFLLDEAGAMATKAGLAAYYLSSAFRYTDGNAIPERKGDQRFDRTISKEDGTIALAKSVNIRLAFLSPELARFKKEIDELGYLGESVFQTVRPLYSNLIGAEGVFGLYNESAVEANF</sequence>
<dbReference type="Proteomes" id="UP000620550">
    <property type="component" value="Unassembled WGS sequence"/>
</dbReference>
<evidence type="ECO:0000313" key="2">
    <source>
        <dbReference type="Proteomes" id="UP000620550"/>
    </source>
</evidence>
<dbReference type="RefSeq" id="WP_189627660.1">
    <property type="nucleotide sequence ID" value="NZ_BNAF01000013.1"/>
</dbReference>
<accession>A0ABQ3I374</accession>
<gene>
    <name evidence="1" type="ORF">GCM10017764_31400</name>
</gene>
<evidence type="ECO:0008006" key="3">
    <source>
        <dbReference type="Google" id="ProtNLM"/>
    </source>
</evidence>
<organism evidence="1 2">
    <name type="scientific">Sphingobacterium griseoflavum</name>
    <dbReference type="NCBI Taxonomy" id="1474952"/>
    <lineage>
        <taxon>Bacteria</taxon>
        <taxon>Pseudomonadati</taxon>
        <taxon>Bacteroidota</taxon>
        <taxon>Sphingobacteriia</taxon>
        <taxon>Sphingobacteriales</taxon>
        <taxon>Sphingobacteriaceae</taxon>
        <taxon>Sphingobacterium</taxon>
    </lineage>
</organism>
<dbReference type="PROSITE" id="PS51257">
    <property type="entry name" value="PROKAR_LIPOPROTEIN"/>
    <property type="match status" value="1"/>
</dbReference>
<evidence type="ECO:0000313" key="1">
    <source>
        <dbReference type="EMBL" id="GHE45838.1"/>
    </source>
</evidence>
<name>A0ABQ3I374_9SPHI</name>
<keyword evidence="2" id="KW-1185">Reference proteome</keyword>
<proteinExistence type="predicted"/>
<dbReference type="EMBL" id="BNAF01000013">
    <property type="protein sequence ID" value="GHE45838.1"/>
    <property type="molecule type" value="Genomic_DNA"/>
</dbReference>
<reference evidence="2" key="1">
    <citation type="journal article" date="2019" name="Int. J. Syst. Evol. Microbiol.">
        <title>The Global Catalogue of Microorganisms (GCM) 10K type strain sequencing project: providing services to taxonomists for standard genome sequencing and annotation.</title>
        <authorList>
            <consortium name="The Broad Institute Genomics Platform"/>
            <consortium name="The Broad Institute Genome Sequencing Center for Infectious Disease"/>
            <person name="Wu L."/>
            <person name="Ma J."/>
        </authorList>
    </citation>
    <scope>NUCLEOTIDE SEQUENCE [LARGE SCALE GENOMIC DNA]</scope>
    <source>
        <strain evidence="2">CGMCC 1.12966</strain>
    </source>
</reference>
<protein>
    <recommendedName>
        <fullName evidence="3">DUF4249 domain-containing protein</fullName>
    </recommendedName>
</protein>